<keyword evidence="12" id="KW-1185">Reference proteome</keyword>
<dbReference type="PROSITE" id="PS50920">
    <property type="entry name" value="SOLCAR"/>
    <property type="match status" value="1"/>
</dbReference>
<keyword evidence="5" id="KW-0677">Repeat</keyword>
<reference evidence="12" key="1">
    <citation type="journal article" date="2023" name="Commun. Biol.">
        <title>Genome analysis of Parmales, the sister group of diatoms, reveals the evolutionary specialization of diatoms from phago-mixotrophs to photoautotrophs.</title>
        <authorList>
            <person name="Ban H."/>
            <person name="Sato S."/>
            <person name="Yoshikawa S."/>
            <person name="Yamada K."/>
            <person name="Nakamura Y."/>
            <person name="Ichinomiya M."/>
            <person name="Sato N."/>
            <person name="Blanc-Mathieu R."/>
            <person name="Endo H."/>
            <person name="Kuwata A."/>
            <person name="Ogata H."/>
        </authorList>
    </citation>
    <scope>NUCLEOTIDE SEQUENCE [LARGE SCALE GENOMIC DNA]</scope>
    <source>
        <strain evidence="12">NIES 3699</strain>
    </source>
</reference>
<comment type="caution">
    <text evidence="11">The sequence shown here is derived from an EMBL/GenBank/DDBJ whole genome shotgun (WGS) entry which is preliminary data.</text>
</comment>
<evidence type="ECO:0000256" key="10">
    <source>
        <dbReference type="SAM" id="Phobius"/>
    </source>
</evidence>
<gene>
    <name evidence="11" type="ORF">TrVE_jg12397</name>
</gene>
<evidence type="ECO:0000256" key="2">
    <source>
        <dbReference type="ARBA" id="ARBA00006375"/>
    </source>
</evidence>
<proteinExistence type="inferred from homology"/>
<evidence type="ECO:0000256" key="4">
    <source>
        <dbReference type="ARBA" id="ARBA00022692"/>
    </source>
</evidence>
<evidence type="ECO:0000256" key="9">
    <source>
        <dbReference type="RuleBase" id="RU000488"/>
    </source>
</evidence>
<evidence type="ECO:0000256" key="8">
    <source>
        <dbReference type="PROSITE-ProRule" id="PRU00282"/>
    </source>
</evidence>
<dbReference type="Gene3D" id="1.50.40.10">
    <property type="entry name" value="Mitochondrial carrier domain"/>
    <property type="match status" value="1"/>
</dbReference>
<feature type="transmembrane region" description="Helical" evidence="10">
    <location>
        <begin position="12"/>
        <end position="32"/>
    </location>
</feature>
<dbReference type="GO" id="GO:0016020">
    <property type="term" value="C:membrane"/>
    <property type="evidence" value="ECO:0007669"/>
    <property type="project" value="UniProtKB-SubCell"/>
</dbReference>
<dbReference type="SUPFAM" id="SSF103506">
    <property type="entry name" value="Mitochondrial carrier"/>
    <property type="match status" value="1"/>
</dbReference>
<dbReference type="PANTHER" id="PTHR45667">
    <property type="entry name" value="S-ADENOSYLMETHIONINE MITOCHONDRIAL CARRIER PROTEIN"/>
    <property type="match status" value="1"/>
</dbReference>
<dbReference type="EMBL" id="BRXX01000392">
    <property type="protein sequence ID" value="GMI09096.1"/>
    <property type="molecule type" value="Genomic_DNA"/>
</dbReference>
<evidence type="ECO:0000256" key="1">
    <source>
        <dbReference type="ARBA" id="ARBA00004141"/>
    </source>
</evidence>
<keyword evidence="4 8" id="KW-0812">Transmembrane</keyword>
<protein>
    <submittedName>
        <fullName evidence="11">Uncharacterized protein</fullName>
    </submittedName>
</protein>
<sequence length="357" mass="37897">MLFHCRLSRLLLLLIYSYTCSYGTIFLSLLPFTDSLKVVPSLEPNAANAAISRRSFTRKSVIGITAASSAAAGLGTVTGPAIALQGGVSRGAIVDHVAKRETRIGKSATSTKTTAAGSNSSLRSSTSVLKSSSLAGLSISVLKTLFKHPLDTLTVQIQTNPSNYKLSTLDFSPPSLYSGVLPSLTSSVLTGPIFFAAKDASLSYLPPSLNPTLRVALAVALATPIYWSARTPLETLKSRSQSSPETPLLNLPRNNLFSGYLPNVLYGYPADILKFVIYDVLKNSLMSTYVSGAVSTMIAQAVTTPLDVKRNRVMCSEDGVGVVEEGDRWKGLGLRVGKAAVSGAVQFGVYEYVVGKF</sequence>
<evidence type="ECO:0000256" key="5">
    <source>
        <dbReference type="ARBA" id="ARBA00022737"/>
    </source>
</evidence>
<feature type="repeat" description="Solcar" evidence="8">
    <location>
        <begin position="283"/>
        <end position="356"/>
    </location>
</feature>
<evidence type="ECO:0000313" key="12">
    <source>
        <dbReference type="Proteomes" id="UP001165160"/>
    </source>
</evidence>
<evidence type="ECO:0000256" key="7">
    <source>
        <dbReference type="ARBA" id="ARBA00023136"/>
    </source>
</evidence>
<evidence type="ECO:0000256" key="3">
    <source>
        <dbReference type="ARBA" id="ARBA00022448"/>
    </source>
</evidence>
<evidence type="ECO:0000313" key="11">
    <source>
        <dbReference type="EMBL" id="GMI09096.1"/>
    </source>
</evidence>
<dbReference type="InterPro" id="IPR018108">
    <property type="entry name" value="MCP_transmembrane"/>
</dbReference>
<dbReference type="AlphaFoldDB" id="A0A9W7KRN2"/>
<evidence type="ECO:0000256" key="6">
    <source>
        <dbReference type="ARBA" id="ARBA00022989"/>
    </source>
</evidence>
<accession>A0A9W7KRN2</accession>
<organism evidence="11 12">
    <name type="scientific">Triparma verrucosa</name>
    <dbReference type="NCBI Taxonomy" id="1606542"/>
    <lineage>
        <taxon>Eukaryota</taxon>
        <taxon>Sar</taxon>
        <taxon>Stramenopiles</taxon>
        <taxon>Ochrophyta</taxon>
        <taxon>Bolidophyceae</taxon>
        <taxon>Parmales</taxon>
        <taxon>Triparmaceae</taxon>
        <taxon>Triparma</taxon>
    </lineage>
</organism>
<keyword evidence="7 8" id="KW-0472">Membrane</keyword>
<keyword evidence="6 10" id="KW-1133">Transmembrane helix</keyword>
<comment type="similarity">
    <text evidence="2 9">Belongs to the mitochondrial carrier (TC 2.A.29) family.</text>
</comment>
<comment type="subcellular location">
    <subcellularLocation>
        <location evidence="1">Membrane</location>
        <topology evidence="1">Multi-pass membrane protein</topology>
    </subcellularLocation>
</comment>
<name>A0A9W7KRN2_9STRA</name>
<dbReference type="Proteomes" id="UP001165160">
    <property type="component" value="Unassembled WGS sequence"/>
</dbReference>
<dbReference type="InterPro" id="IPR023395">
    <property type="entry name" value="MCP_dom_sf"/>
</dbReference>
<keyword evidence="3 9" id="KW-0813">Transport</keyword>
<dbReference type="Pfam" id="PF00153">
    <property type="entry name" value="Mito_carr"/>
    <property type="match status" value="1"/>
</dbReference>